<keyword evidence="3" id="KW-0378">Hydrolase</keyword>
<keyword evidence="2" id="KW-0547">Nucleotide-binding</keyword>
<evidence type="ECO:0000256" key="5">
    <source>
        <dbReference type="ARBA" id="ARBA00023295"/>
    </source>
</evidence>
<dbReference type="InterPro" id="IPR017853">
    <property type="entry name" value="GH"/>
</dbReference>
<feature type="transmembrane region" description="Helical" evidence="7">
    <location>
        <begin position="1495"/>
        <end position="1513"/>
    </location>
</feature>
<feature type="compositionally biased region" description="Low complexity" evidence="6">
    <location>
        <begin position="2809"/>
        <end position="2838"/>
    </location>
</feature>
<dbReference type="PANTHER" id="PTHR43582:SF2">
    <property type="entry name" value="LINEARMYCIN RESISTANCE ATP-BINDING PROTEIN LNRL"/>
    <property type="match status" value="1"/>
</dbReference>
<feature type="region of interest" description="Disordered" evidence="6">
    <location>
        <begin position="3409"/>
        <end position="3429"/>
    </location>
</feature>
<dbReference type="Gene3D" id="3.40.50.300">
    <property type="entry name" value="P-loop containing nucleotide triphosphate hydrolases"/>
    <property type="match status" value="2"/>
</dbReference>
<reference evidence="9" key="1">
    <citation type="submission" date="2022-03" db="EMBL/GenBank/DDBJ databases">
        <title>Draft genome sequence of Aduncisulcus paluster, a free-living microaerophilic Fornicata.</title>
        <authorList>
            <person name="Yuyama I."/>
            <person name="Kume K."/>
            <person name="Tamura T."/>
            <person name="Inagaki Y."/>
            <person name="Hashimoto T."/>
        </authorList>
    </citation>
    <scope>NUCLEOTIDE SEQUENCE</scope>
    <source>
        <strain evidence="9">NY0171</strain>
    </source>
</reference>
<dbReference type="Gene3D" id="3.20.20.80">
    <property type="entry name" value="Glycosidases"/>
    <property type="match status" value="1"/>
</dbReference>
<feature type="transmembrane region" description="Helical" evidence="7">
    <location>
        <begin position="1399"/>
        <end position="1421"/>
    </location>
</feature>
<evidence type="ECO:0000313" key="10">
    <source>
        <dbReference type="Proteomes" id="UP001057375"/>
    </source>
</evidence>
<dbReference type="Pfam" id="PF18564">
    <property type="entry name" value="Glyco_hydro_5_C"/>
    <property type="match status" value="1"/>
</dbReference>
<dbReference type="InterPro" id="IPR001547">
    <property type="entry name" value="Glyco_hydro_5"/>
</dbReference>
<dbReference type="CDD" id="cd03230">
    <property type="entry name" value="ABC_DR_subfamily_A"/>
    <property type="match status" value="1"/>
</dbReference>
<dbReference type="InterPro" id="IPR003593">
    <property type="entry name" value="AAA+_ATPase"/>
</dbReference>
<keyword evidence="5" id="KW-0326">Glycosidase</keyword>
<evidence type="ECO:0000313" key="9">
    <source>
        <dbReference type="EMBL" id="GKT34662.1"/>
    </source>
</evidence>
<dbReference type="SMART" id="SM00382">
    <property type="entry name" value="AAA"/>
    <property type="match status" value="2"/>
</dbReference>
<feature type="transmembrane region" description="Helical" evidence="7">
    <location>
        <begin position="326"/>
        <end position="351"/>
    </location>
</feature>
<dbReference type="PANTHER" id="PTHR43582">
    <property type="entry name" value="LINEARMYCIN RESISTANCE ATP-BINDING PROTEIN LNRL"/>
    <property type="match status" value="1"/>
</dbReference>
<feature type="transmembrane region" description="Helical" evidence="7">
    <location>
        <begin position="1551"/>
        <end position="1568"/>
    </location>
</feature>
<evidence type="ECO:0000259" key="8">
    <source>
        <dbReference type="PROSITE" id="PS50893"/>
    </source>
</evidence>
<protein>
    <recommendedName>
        <fullName evidence="8">ABC transporter domain-containing protein</fullName>
    </recommendedName>
</protein>
<feature type="domain" description="ABC transporter" evidence="8">
    <location>
        <begin position="546"/>
        <end position="776"/>
    </location>
</feature>
<organism evidence="9 10">
    <name type="scientific">Aduncisulcus paluster</name>
    <dbReference type="NCBI Taxonomy" id="2918883"/>
    <lineage>
        <taxon>Eukaryota</taxon>
        <taxon>Metamonada</taxon>
        <taxon>Carpediemonas-like organisms</taxon>
        <taxon>Aduncisulcus</taxon>
    </lineage>
</organism>
<evidence type="ECO:0000256" key="1">
    <source>
        <dbReference type="ARBA" id="ARBA00005641"/>
    </source>
</evidence>
<name>A0ABQ5KQ95_9EUKA</name>
<dbReference type="Pfam" id="PF00150">
    <property type="entry name" value="Cellulase"/>
    <property type="match status" value="1"/>
</dbReference>
<dbReference type="SUPFAM" id="SSF52540">
    <property type="entry name" value="P-loop containing nucleoside triphosphate hydrolases"/>
    <property type="match status" value="2"/>
</dbReference>
<keyword evidence="4" id="KW-0067">ATP-binding</keyword>
<keyword evidence="10" id="KW-1185">Reference proteome</keyword>
<feature type="compositionally biased region" description="Basic and acidic residues" evidence="6">
    <location>
        <begin position="2773"/>
        <end position="2796"/>
    </location>
</feature>
<comment type="similarity">
    <text evidence="1">Belongs to the glycosyl hydrolase 5 (cellulase A) family.</text>
</comment>
<dbReference type="Proteomes" id="UP001057375">
    <property type="component" value="Unassembled WGS sequence"/>
</dbReference>
<keyword evidence="7" id="KW-0472">Membrane</keyword>
<sequence>MEVLDRISEDQPDCYVIVVSDDKKVRGGLCVDSFLDKIGVEKDILLCLSSSYGYESNSYQPQSKPSLASCDLETEKECYEFIYFPISPLSSFIADYIIDKENISSSRVKAFSSAEDIKSFFADKKRIYKAGFTIDDNTQTISEYQDQDSDTINIGFHPFMYSANHISPQLFNTDDVIPFGCEGKTMNECQWLLSGQVLIGYASEALAQISGTKMELDITSSLYPAHIEWFNSYQVIHLSVVAEPVPFFASVLFPGVLFCVLISYIDIGDDRDTKKEKAILRLGEYRVFSKFYLVCSQFIGCFIVSFVAMCMEFLWSIIFVVEPCNYLTFGLCLFLSFSIALQIVSVAFFLHHFVQKRIIGIFIIVLLVAASIITVFQSYFILLGDDDFDTNSLDLKYILISIFLPTYAEAVFFNEVTNVHRADDIVSLQNVNSQCTKCLLYSSFLWFFLFIISSLVAEVFLYRKNHIKTPKKHKNNVQTSICEDKSPLLEAKKLSNNEEEEIDSVSWTNDEDHIVFVEELDFSYDRPRKVKGGKEKEEIDPDSFEITQDHISRHHKNRKEFSLKSLSFSIGPKQSTAILGKSGEGKTTLFSLLLGELKPSSGSISFSPAQEPSIGYMPQESNELMFPWLTVCQHVQLAIILKSGKWVRPDAIEVRQLIEKAQLDFDEHGKLHPGQMSGGMKRRLCLAMAMADAPSILLLDEPTVGLDPVTRSNVWDTLRHIAQTEGKNIVFSSHIIEEIEALASDVIVISNGRCTWESKVKDMIDCGVQISVLKSSKIPNSQDIHPSQVLKLTESPSVSSPIPPEAFFDSNLFPRDKFSNFSHTVDDLTQFFRQYPSEESLCISTQSKEKDRSISFFVYQTSIGKKQPLLCDMYKLVTNIISKWGIASGVDIDHSLNQWDLSQAVELVSNISHSSSNSSSCCESTYDSERSSPPMKSSILSNSGSEVFDISDSLQYSDDDQIFSPRKLKELPLPFDDESYPQSQFSDEPKSACDLMNSEEQLRSSKSSDSVHWSIVYCYIRLISLIRDVPMLVISLLGASLISIVMFFAIAGTSGATPVPWLAPALDLTSSMSSASELMYILVTAEEGNENILDKLGYSVSIPSGRCESEGVGSSMCGRMQSLSNNSIHSTDDLVSFLMNAGERVFDRERIVWPILTTLPYTTYYFTQFDEEELDISDHQVEFLEDNSILQSRLNKIFFDSISTEDGQIYSNTDYISKLIDYNLILLGIQLCLKTDSDEHARLNCISNVLQDANSNSKLKTQIFQGILDDNFNNPGDLSRQDLQISPIIVNSTSISFTQFLQNFPLLNSIIPYIGEYNMHQQSLLLDSLVSYTSNNKIVCDSSVGKVFDASPYPTCTDGAAFWSVCLWFPAVFIVFFLSKSHEGTGTERVGGPVHFKPIIDCLIFFGVTFLSLLLMIGILYLGGLQSIRNNGILPLIMVCFSDSLCLCCIAILFFLVFDCSLIFSLIGTIFSIVIGILIANIVPQFGNSLLTTPWLSFISLAIPLMMMLRLTINNAASTYLVPSPRLSTWDVLRPINDGVVNENALAFNKLFLASIIHFIVIFSIVAMRKLPGLLFSYCKSVRTASKSSVTKKSRVSSSSSNSYEMTSPVLHECRVPASECDDHRSLLKASSISKSFQNNHVLKNVSLEMKRGERWALLARSGGGKSTLINILCGDSSADSGIVSLMDDPLTLKASYRYISIVGQDDSLFSHLTVFEHVYYLLLFTKISKIEAKTKALQILSSLGFDSTDLVKYPHALSGGMRRRLSVSLSFVNQGYVAFFDEVAVGLDVISKKNLVSALIGSCEGKACLIATHDTEVVEWFATHVFVLVNGSIVERGTVKEVRDKAPWILSGNGVEGKEDVLSKLKSTPHPLKIMTIEENISSKMWKILVQGSYDYVRELTRDLMFGVHVQEPSLQTLFVLEMYFHGVNVVYKVDPFYPSTGEFDPQLSFNADDIAFLKTHGFNLVRLGVQFDGTFPTCSFSEPDEDYLDTMLGIVQDLAQAGIYTIIDMHQDLFSKWFCGEGFPPCLFPSDWWNADKPFPEPYEDDLDRDSDGFPTHDSCLEYEFGMYYPTVEQGKAWECLYNNCNPFQETAFGGTSDSTLGTTVQDLLLRHWSVVKDKFESEEYVFGWELVNEPWLGDIYAHPEWALEGWKSDEANLTPLYHNIISSSLAGTGHLVLYESTVSNYLKVGFPEGGFPDDLPYGSQQNILSVHDYCALVNSNMDPLYQWICDAWDEVLIVDQREIDVANLGLGGMILTEFGAIVDEDDSAIEDLQHILSDYERHMLSFCYWQFKTYNDVTTAAGSGSEGFWSEDGTLFEKKLKALARPYPMEVEGELISFSFDVDTNKLEVHVQPDVTRLTYSIIFTSEDLYYPNGYNVSFDPVNSGSYEVSRSSPAIHSSRGEPITTYILHINEIEYVIICLPFSCFLPEHKPASQQTTQGYVVLARNITMDQKFHICESSSLVKSLPSDFGRLLSAIPHFVSSQTSGMKKYRQDIILTTTGNCLTLFDSPSGFELRPVASSDFPLWLKSLKTRRNHILSKHKAIVEERIKLGLSCGFSDLIIKEDPLDSARVQFPNKRSQLRNNHQGWIYSCRIVRNWKVSDGIPMICISWSAEASKLQREELRIQNAEYSRMMQRIEMLAKTPATGTPGSLSSFNQGISGLRQPEYDASGHRISSVALSPIQIEQFQTLHSPLDPVSFIPKSTMDSINLDREALTVLSIDGSMIFDAPIDCRYCCIWAHDDKLFVCESRLYTKSGIVFMPMDQSIDMKPPLKKDTREKDGKKIEGDEKRSDFLESQEFSFPPQPSLFDQSKSSSSQPKSPFDQPKTSSSQPKSPFDQPKSLFSQLAGIRKSINHKEGLSPSESKLLDVSAYQYNISPVTLEIGDEPTVIDREWTMHVNSIPLCSKPFSVSISNDDRALNPSLISPGECFGWNKDALISLNEGMCSSYMSSPYLLRYNKNISCAEFMKICDINYTMLQCSQCSNVHPLLPKDSFVSLGCSVVCRQKDNYSMCISGAIMHYPSLKLCSSPTLNSNDPLDSRHYMDMSSNPDPITAMKMLLEKEKLISPCNMLTKDPIFTRGYLKHTSNSVSFTTFSASTTDNRNVDMFIRKYHRKYYRIALGTRNVPHILRSSSDMHFKQVSLDYFRSLHGVSVWVCCGSQIIECICGRIIHSDSTLNQESSECGKIVSYLSEIATEEGDKEEQLKWKGKLGEKEAFSMPIRKEHPLGFCPHLVLLPFRSYGEIVINLDQIAWIGVPILDSKICEVHLSEKMSEESDSKELMSELDPKSRFNIDDLEEVSEPLLSVLSSWKSMGKALRSHNMMGMGQMGVPSQMFGMMDLPSFPISTISQIPILSDKLSETTTSNPPIFVNEVLAYGVLGSKLKESPPEWKRSGALSFPFSSLASESRKSEKKKEEEESLETITKEESSELVPQTVIEWSKYIYPFYHLEMKESPTIILPTTDPAVGVQRFFSMMDEEKRTKPKPKTKSLVFPELFEGIVEYSSFSMEKYPCSFFINSGKIYIGSQDRASLTQVPREVSDHLYTDLSSWKQSIVDSHKRLSFRDACHQLSVIYSRHLPKIRAFMPLWPYFVYGSSNEEYNYASGSCISVENGEWYADIYDNVPFIGCQRIFNAKYSYLFEIPLSSHPSDSSRVKSTSLIPMTLKNITHSIIPGQWEPGSPLLYEYILASILLERASLLYKYSLRRAYSLASGTYKDYINEEFKSLMPQVNSLCCAVNSFVSSLQLLRTSLPKISTSDGKIYEWVVAPIVPSFFKGVVCDASLYDSREIYSRNEMFIVPRMYSPSSSIKIGQSPVDSYCWKPQNNNEFDHHVKSKWSKLFGKHENVIIGGVSASERFTKSKINTLTSSTMTTSYIILRNMKSQEAICILPYQDLFSSLIRPFQQERGRFNFEYKELFEELRRSVDKDQFESSSNMMLFWDINMNLDALFLKLLSINLS</sequence>
<dbReference type="InterPro" id="IPR003439">
    <property type="entry name" value="ABC_transporter-like_ATP-bd"/>
</dbReference>
<feature type="region of interest" description="Disordered" evidence="6">
    <location>
        <begin position="2769"/>
        <end position="2843"/>
    </location>
</feature>
<dbReference type="InterPro" id="IPR013780">
    <property type="entry name" value="Glyco_hydro_b"/>
</dbReference>
<evidence type="ECO:0000256" key="4">
    <source>
        <dbReference type="ARBA" id="ARBA00022840"/>
    </source>
</evidence>
<proteinExistence type="inferred from homology"/>
<dbReference type="InterPro" id="IPR041036">
    <property type="entry name" value="GH5_C"/>
</dbReference>
<dbReference type="SUPFAM" id="SSF51445">
    <property type="entry name" value="(Trans)glycosidases"/>
    <property type="match status" value="1"/>
</dbReference>
<feature type="transmembrane region" description="Helical" evidence="7">
    <location>
        <begin position="1360"/>
        <end position="1378"/>
    </location>
</feature>
<feature type="compositionally biased region" description="Low complexity" evidence="6">
    <location>
        <begin position="913"/>
        <end position="924"/>
    </location>
</feature>
<feature type="transmembrane region" description="Helical" evidence="7">
    <location>
        <begin position="439"/>
        <end position="462"/>
    </location>
</feature>
<feature type="transmembrane region" description="Helical" evidence="7">
    <location>
        <begin position="358"/>
        <end position="382"/>
    </location>
</feature>
<dbReference type="InterPro" id="IPR027417">
    <property type="entry name" value="P-loop_NTPase"/>
</dbReference>
<feature type="transmembrane region" description="Helical" evidence="7">
    <location>
        <begin position="1433"/>
        <end position="1456"/>
    </location>
</feature>
<feature type="transmembrane region" description="Helical" evidence="7">
    <location>
        <begin position="247"/>
        <end position="267"/>
    </location>
</feature>
<evidence type="ECO:0000256" key="6">
    <source>
        <dbReference type="SAM" id="MobiDB-lite"/>
    </source>
</evidence>
<gene>
    <name evidence="9" type="ORF">ADUPG1_007974</name>
</gene>
<dbReference type="PROSITE" id="PS50893">
    <property type="entry name" value="ABC_TRANSPORTER_2"/>
    <property type="match status" value="2"/>
</dbReference>
<dbReference type="InterPro" id="IPR017871">
    <property type="entry name" value="ABC_transporter-like_CS"/>
</dbReference>
<accession>A0ABQ5KQ95</accession>
<evidence type="ECO:0000256" key="3">
    <source>
        <dbReference type="ARBA" id="ARBA00022801"/>
    </source>
</evidence>
<dbReference type="Gene3D" id="2.60.40.1180">
    <property type="entry name" value="Golgi alpha-mannosidase II"/>
    <property type="match status" value="1"/>
</dbReference>
<feature type="transmembrane region" description="Helical" evidence="7">
    <location>
        <begin position="291"/>
        <end position="320"/>
    </location>
</feature>
<evidence type="ECO:0000256" key="2">
    <source>
        <dbReference type="ARBA" id="ARBA00022741"/>
    </source>
</evidence>
<feature type="domain" description="ABC transporter" evidence="8">
    <location>
        <begin position="1628"/>
        <end position="1856"/>
    </location>
</feature>
<feature type="transmembrane region" description="Helical" evidence="7">
    <location>
        <begin position="1463"/>
        <end position="1483"/>
    </location>
</feature>
<dbReference type="EMBL" id="BQXS01010846">
    <property type="protein sequence ID" value="GKT34662.1"/>
    <property type="molecule type" value="Genomic_DNA"/>
</dbReference>
<feature type="compositionally biased region" description="Basic and acidic residues" evidence="6">
    <location>
        <begin position="3409"/>
        <end position="3418"/>
    </location>
</feature>
<dbReference type="PROSITE" id="PS00211">
    <property type="entry name" value="ABC_TRANSPORTER_1"/>
    <property type="match status" value="2"/>
</dbReference>
<keyword evidence="7" id="KW-1133">Transmembrane helix</keyword>
<feature type="region of interest" description="Disordered" evidence="6">
    <location>
        <begin position="913"/>
        <end position="940"/>
    </location>
</feature>
<dbReference type="Pfam" id="PF00005">
    <property type="entry name" value="ABC_tran"/>
    <property type="match status" value="2"/>
</dbReference>
<comment type="caution">
    <text evidence="9">The sequence shown here is derived from an EMBL/GenBank/DDBJ whole genome shotgun (WGS) entry which is preliminary data.</text>
</comment>
<evidence type="ECO:0000256" key="7">
    <source>
        <dbReference type="SAM" id="Phobius"/>
    </source>
</evidence>
<keyword evidence="7" id="KW-0812">Transmembrane</keyword>